<protein>
    <submittedName>
        <fullName evidence="3">Uncharacterized protein</fullName>
    </submittedName>
</protein>
<evidence type="ECO:0000313" key="4">
    <source>
        <dbReference type="Proteomes" id="UP000726105"/>
    </source>
</evidence>
<gene>
    <name evidence="3" type="ORF">IPI13_17330</name>
</gene>
<dbReference type="EMBL" id="JADJIB010000012">
    <property type="protein sequence ID" value="MBK7274821.1"/>
    <property type="molecule type" value="Genomic_DNA"/>
</dbReference>
<comment type="caution">
    <text evidence="3">The sequence shown here is derived from an EMBL/GenBank/DDBJ whole genome shotgun (WGS) entry which is preliminary data.</text>
</comment>
<evidence type="ECO:0000256" key="2">
    <source>
        <dbReference type="SAM" id="Phobius"/>
    </source>
</evidence>
<keyword evidence="2" id="KW-0472">Membrane</keyword>
<reference evidence="3 4" key="1">
    <citation type="submission" date="2020-10" db="EMBL/GenBank/DDBJ databases">
        <title>Connecting structure to function with the recovery of over 1000 high-quality activated sludge metagenome-assembled genomes encoding full-length rRNA genes using long-read sequencing.</title>
        <authorList>
            <person name="Singleton C.M."/>
            <person name="Petriglieri F."/>
            <person name="Kristensen J.M."/>
            <person name="Kirkegaard R.H."/>
            <person name="Michaelsen T.Y."/>
            <person name="Andersen M.H."/>
            <person name="Karst S.M."/>
            <person name="Dueholm M.S."/>
            <person name="Nielsen P.H."/>
            <person name="Albertsen M."/>
        </authorList>
    </citation>
    <scope>NUCLEOTIDE SEQUENCE [LARGE SCALE GENOMIC DNA]</scope>
    <source>
        <strain evidence="3">Ega_18-Q3-R5-49_MAXAC.001</strain>
    </source>
</reference>
<dbReference type="AlphaFoldDB" id="A0A935ITQ3"/>
<feature type="transmembrane region" description="Helical" evidence="2">
    <location>
        <begin position="49"/>
        <end position="70"/>
    </location>
</feature>
<name>A0A935ITQ3_9MICO</name>
<evidence type="ECO:0000256" key="1">
    <source>
        <dbReference type="SAM" id="MobiDB-lite"/>
    </source>
</evidence>
<keyword evidence="2" id="KW-0812">Transmembrane</keyword>
<proteinExistence type="predicted"/>
<accession>A0A935ITQ3</accession>
<organism evidence="3 4">
    <name type="scientific">Candidatus Phosphoribacter hodrii</name>
    <dbReference type="NCBI Taxonomy" id="2953743"/>
    <lineage>
        <taxon>Bacteria</taxon>
        <taxon>Bacillati</taxon>
        <taxon>Actinomycetota</taxon>
        <taxon>Actinomycetes</taxon>
        <taxon>Micrococcales</taxon>
        <taxon>Dermatophilaceae</taxon>
        <taxon>Candidatus Phosphoribacter</taxon>
    </lineage>
</organism>
<evidence type="ECO:0000313" key="3">
    <source>
        <dbReference type="EMBL" id="MBK7274821.1"/>
    </source>
</evidence>
<keyword evidence="2" id="KW-1133">Transmembrane helix</keyword>
<sequence length="224" mass="22569">MSIQRNTDERPLDTFESALLGQLTAVVDERATQAATSPSRRLTSRPARWSAAVAAAAAGTVALLVLPGGATPAYAVDTDSSGSVTITINQLADANSLKEALAAKGITADVTYPGVGKQCAAGRFTEAPSTGSTPPAGSSSIQASAGTAGFSMTISKDMIQPGQTLVLESIWPDNQTWMVKAAIASGPVGACQLVDADQIITPPDGSSPAGGLNGVEPTAYATAH</sequence>
<dbReference type="Proteomes" id="UP000726105">
    <property type="component" value="Unassembled WGS sequence"/>
</dbReference>
<feature type="region of interest" description="Disordered" evidence="1">
    <location>
        <begin position="201"/>
        <end position="224"/>
    </location>
</feature>